<sequence length="183" mass="20456">MTTDGRCKCSHAGMASHFCEDEYAFIFKVVLVGDSGVGKSNLLLRYTRNEFYLDSKSTIGVEFATRTVDIEGRSVKAQVWDTAGQDRYRAITRAYWLREMRAHADNPDIVVMLVGNKTDLRHLRAVSTDEGATFAEIFRRTSSKPLADPEKPRALTLGGLTTPIKPTEDEKRGKPVLLPCCKI</sequence>
<dbReference type="EMBL" id="CP111026">
    <property type="protein sequence ID" value="WAR28355.1"/>
    <property type="molecule type" value="Genomic_DNA"/>
</dbReference>
<dbReference type="InterPro" id="IPR001806">
    <property type="entry name" value="Small_GTPase"/>
</dbReference>
<dbReference type="InterPro" id="IPR027417">
    <property type="entry name" value="P-loop_NTPase"/>
</dbReference>
<comment type="similarity">
    <text evidence="1">Belongs to the small GTPase superfamily. Rab family.</text>
</comment>
<dbReference type="Gene3D" id="3.40.50.300">
    <property type="entry name" value="P-loop containing nucleotide triphosphate hydrolases"/>
    <property type="match status" value="2"/>
</dbReference>
<evidence type="ECO:0000313" key="3">
    <source>
        <dbReference type="EMBL" id="WAR28355.1"/>
    </source>
</evidence>
<dbReference type="PANTHER" id="PTHR47979">
    <property type="entry name" value="DRAB11-RELATED"/>
    <property type="match status" value="1"/>
</dbReference>
<dbReference type="PRINTS" id="PR00449">
    <property type="entry name" value="RASTRNSFRMNG"/>
</dbReference>
<dbReference type="SMART" id="SM00174">
    <property type="entry name" value="RHO"/>
    <property type="match status" value="1"/>
</dbReference>
<organism evidence="3 4">
    <name type="scientific">Mya arenaria</name>
    <name type="common">Soft-shell clam</name>
    <dbReference type="NCBI Taxonomy" id="6604"/>
    <lineage>
        <taxon>Eukaryota</taxon>
        <taxon>Metazoa</taxon>
        <taxon>Spiralia</taxon>
        <taxon>Lophotrochozoa</taxon>
        <taxon>Mollusca</taxon>
        <taxon>Bivalvia</taxon>
        <taxon>Autobranchia</taxon>
        <taxon>Heteroconchia</taxon>
        <taxon>Euheterodonta</taxon>
        <taxon>Imparidentia</taxon>
        <taxon>Neoheterodontei</taxon>
        <taxon>Myida</taxon>
        <taxon>Myoidea</taxon>
        <taxon>Myidae</taxon>
        <taxon>Mya</taxon>
    </lineage>
</organism>
<dbReference type="Pfam" id="PF00071">
    <property type="entry name" value="Ras"/>
    <property type="match status" value="2"/>
</dbReference>
<keyword evidence="4" id="KW-1185">Reference proteome</keyword>
<evidence type="ECO:0000256" key="2">
    <source>
        <dbReference type="SAM" id="MobiDB-lite"/>
    </source>
</evidence>
<gene>
    <name evidence="3" type="ORF">MAR_014059</name>
</gene>
<dbReference type="SMART" id="SM00173">
    <property type="entry name" value="RAS"/>
    <property type="match status" value="1"/>
</dbReference>
<evidence type="ECO:0000313" key="4">
    <source>
        <dbReference type="Proteomes" id="UP001164746"/>
    </source>
</evidence>
<dbReference type="NCBIfam" id="TIGR00231">
    <property type="entry name" value="small_GTP"/>
    <property type="match status" value="1"/>
</dbReference>
<name>A0ABY7G1Q1_MYAAR</name>
<accession>A0ABY7G1Q1</accession>
<dbReference type="SMART" id="SM00175">
    <property type="entry name" value="RAB"/>
    <property type="match status" value="1"/>
</dbReference>
<feature type="region of interest" description="Disordered" evidence="2">
    <location>
        <begin position="144"/>
        <end position="172"/>
    </location>
</feature>
<reference evidence="3" key="1">
    <citation type="submission" date="2022-11" db="EMBL/GenBank/DDBJ databases">
        <title>Centuries of genome instability and evolution in soft-shell clam transmissible cancer (bioRxiv).</title>
        <authorList>
            <person name="Hart S.F.M."/>
            <person name="Yonemitsu M.A."/>
            <person name="Giersch R.M."/>
            <person name="Beal B.F."/>
            <person name="Arriagada G."/>
            <person name="Davis B.W."/>
            <person name="Ostrander E.A."/>
            <person name="Goff S.P."/>
            <person name="Metzger M.J."/>
        </authorList>
    </citation>
    <scope>NUCLEOTIDE SEQUENCE</scope>
    <source>
        <strain evidence="3">MELC-2E11</strain>
        <tissue evidence="3">Siphon/mantle</tissue>
    </source>
</reference>
<dbReference type="InterPro" id="IPR005225">
    <property type="entry name" value="Small_GTP-bd"/>
</dbReference>
<dbReference type="SUPFAM" id="SSF52540">
    <property type="entry name" value="P-loop containing nucleoside triphosphate hydrolases"/>
    <property type="match status" value="1"/>
</dbReference>
<dbReference type="InterPro" id="IPR050209">
    <property type="entry name" value="Rab_GTPases_membrane_traffic"/>
</dbReference>
<protein>
    <submittedName>
        <fullName evidence="3">RB11B-like protein</fullName>
    </submittedName>
</protein>
<evidence type="ECO:0000256" key="1">
    <source>
        <dbReference type="ARBA" id="ARBA00006270"/>
    </source>
</evidence>
<dbReference type="Proteomes" id="UP001164746">
    <property type="component" value="Chromosome 15"/>
</dbReference>
<proteinExistence type="inferred from homology"/>